<keyword evidence="1" id="KW-0472">Membrane</keyword>
<keyword evidence="1" id="KW-1133">Transmembrane helix</keyword>
<organism evidence="3 4">
    <name type="scientific">Lysobacter yangpyeongensis</name>
    <dbReference type="NCBI Taxonomy" id="346182"/>
    <lineage>
        <taxon>Bacteria</taxon>
        <taxon>Pseudomonadati</taxon>
        <taxon>Pseudomonadota</taxon>
        <taxon>Gammaproteobacteria</taxon>
        <taxon>Lysobacterales</taxon>
        <taxon>Lysobacteraceae</taxon>
        <taxon>Lysobacter</taxon>
    </lineage>
</organism>
<gene>
    <name evidence="3" type="ORF">ACFPN1_08065</name>
</gene>
<dbReference type="PANTHER" id="PTHR22911">
    <property type="entry name" value="ACYL-MALONYL CONDENSING ENZYME-RELATED"/>
    <property type="match status" value="1"/>
</dbReference>
<sequence length="304" mass="32573">MSHAYTRGALAAMALGAALISTSAVFVKWVGIGPTASAFWRMGLAAVLLLAWLLRGEMRRAWKPDARVFGLLVVAALFFAADLWMWHRSILYVGVGLATLLGNFQVFALAAYGSFVLGERGGWRLWTGLLMALAGLALLLAPGWEGFDARFRIGIAFGLGTAVAYGGFLIAFRAGQAQRAHVANEAMLWWLCLLTAALLLPMSLLGGEALQPQGVRDWSALLAYALIAQVFGWLVIGRVMPKLPAGVLGLCLLLQPLLSYVWDALLFGTRLGVVELFGLGLSLAGIFLGLVRGQTRREPATATS</sequence>
<dbReference type="RefSeq" id="WP_386754842.1">
    <property type="nucleotide sequence ID" value="NZ_JBHSNM010000002.1"/>
</dbReference>
<dbReference type="Pfam" id="PF00892">
    <property type="entry name" value="EamA"/>
    <property type="match status" value="2"/>
</dbReference>
<accession>A0ABW0SLZ6</accession>
<feature type="transmembrane region" description="Helical" evidence="1">
    <location>
        <begin position="153"/>
        <end position="175"/>
    </location>
</feature>
<dbReference type="EMBL" id="JBHSNM010000002">
    <property type="protein sequence ID" value="MFC5570010.1"/>
    <property type="molecule type" value="Genomic_DNA"/>
</dbReference>
<dbReference type="SUPFAM" id="SSF103481">
    <property type="entry name" value="Multidrug resistance efflux transporter EmrE"/>
    <property type="match status" value="2"/>
</dbReference>
<comment type="caution">
    <text evidence="3">The sequence shown here is derived from an EMBL/GenBank/DDBJ whole genome shotgun (WGS) entry which is preliminary data.</text>
</comment>
<feature type="transmembrane region" description="Helical" evidence="1">
    <location>
        <begin position="34"/>
        <end position="54"/>
    </location>
</feature>
<dbReference type="Proteomes" id="UP001596036">
    <property type="component" value="Unassembled WGS sequence"/>
</dbReference>
<feature type="transmembrane region" description="Helical" evidence="1">
    <location>
        <begin position="90"/>
        <end position="111"/>
    </location>
</feature>
<feature type="transmembrane region" description="Helical" evidence="1">
    <location>
        <begin position="243"/>
        <end position="262"/>
    </location>
</feature>
<evidence type="ECO:0000256" key="1">
    <source>
        <dbReference type="SAM" id="Phobius"/>
    </source>
</evidence>
<keyword evidence="1" id="KW-0812">Transmembrane</keyword>
<feature type="domain" description="EamA" evidence="2">
    <location>
        <begin position="153"/>
        <end position="288"/>
    </location>
</feature>
<evidence type="ECO:0000259" key="2">
    <source>
        <dbReference type="Pfam" id="PF00892"/>
    </source>
</evidence>
<dbReference type="InterPro" id="IPR037185">
    <property type="entry name" value="EmrE-like"/>
</dbReference>
<feature type="transmembrane region" description="Helical" evidence="1">
    <location>
        <begin position="218"/>
        <end position="236"/>
    </location>
</feature>
<feature type="transmembrane region" description="Helical" evidence="1">
    <location>
        <begin position="187"/>
        <end position="206"/>
    </location>
</feature>
<feature type="domain" description="EamA" evidence="2">
    <location>
        <begin position="12"/>
        <end position="140"/>
    </location>
</feature>
<protein>
    <submittedName>
        <fullName evidence="3">DMT family transporter</fullName>
    </submittedName>
</protein>
<evidence type="ECO:0000313" key="4">
    <source>
        <dbReference type="Proteomes" id="UP001596036"/>
    </source>
</evidence>
<reference evidence="4" key="1">
    <citation type="journal article" date="2019" name="Int. J. Syst. Evol. Microbiol.">
        <title>The Global Catalogue of Microorganisms (GCM) 10K type strain sequencing project: providing services to taxonomists for standard genome sequencing and annotation.</title>
        <authorList>
            <consortium name="The Broad Institute Genomics Platform"/>
            <consortium name="The Broad Institute Genome Sequencing Center for Infectious Disease"/>
            <person name="Wu L."/>
            <person name="Ma J."/>
        </authorList>
    </citation>
    <scope>NUCLEOTIDE SEQUENCE [LARGE SCALE GENOMIC DNA]</scope>
    <source>
        <strain evidence="4">KACC 11407</strain>
    </source>
</reference>
<feature type="transmembrane region" description="Helical" evidence="1">
    <location>
        <begin position="268"/>
        <end position="291"/>
    </location>
</feature>
<evidence type="ECO:0000313" key="3">
    <source>
        <dbReference type="EMBL" id="MFC5570010.1"/>
    </source>
</evidence>
<dbReference type="InterPro" id="IPR000620">
    <property type="entry name" value="EamA_dom"/>
</dbReference>
<keyword evidence="4" id="KW-1185">Reference proteome</keyword>
<feature type="transmembrane region" description="Helical" evidence="1">
    <location>
        <begin position="66"/>
        <end position="84"/>
    </location>
</feature>
<name>A0ABW0SLZ6_9GAMM</name>
<proteinExistence type="predicted"/>
<feature type="transmembrane region" description="Helical" evidence="1">
    <location>
        <begin position="123"/>
        <end position="141"/>
    </location>
</feature>